<evidence type="ECO:0000313" key="1">
    <source>
        <dbReference type="EMBL" id="MEQ2365027.1"/>
    </source>
</evidence>
<gene>
    <name evidence="1" type="ORF">WMO25_07950</name>
</gene>
<sequence length="62" mass="7067">MADISQEVEQLRNAEYGEEVRSAFISCMEKIHEENESYNNIKTEVAKSAATMKQQVEAIDTK</sequence>
<accession>A0ABV1B4Y2</accession>
<name>A0ABV1B4Y2_9FIRM</name>
<reference evidence="1 2" key="1">
    <citation type="submission" date="2024-03" db="EMBL/GenBank/DDBJ databases">
        <title>Human intestinal bacterial collection.</title>
        <authorList>
            <person name="Pauvert C."/>
            <person name="Hitch T.C.A."/>
            <person name="Clavel T."/>
        </authorList>
    </citation>
    <scope>NUCLEOTIDE SEQUENCE [LARGE SCALE GENOMIC DNA]</scope>
    <source>
        <strain evidence="1 2">CLA-AA-H190</strain>
    </source>
</reference>
<keyword evidence="2" id="KW-1185">Reference proteome</keyword>
<evidence type="ECO:0000313" key="2">
    <source>
        <dbReference type="Proteomes" id="UP001469749"/>
    </source>
</evidence>
<organism evidence="1 2">
    <name type="scientific">Coprococcus intestinihominis</name>
    <dbReference type="NCBI Taxonomy" id="3133154"/>
    <lineage>
        <taxon>Bacteria</taxon>
        <taxon>Bacillati</taxon>
        <taxon>Bacillota</taxon>
        <taxon>Clostridia</taxon>
        <taxon>Lachnospirales</taxon>
        <taxon>Lachnospiraceae</taxon>
        <taxon>Coprococcus</taxon>
    </lineage>
</organism>
<feature type="non-terminal residue" evidence="1">
    <location>
        <position position="62"/>
    </location>
</feature>
<protein>
    <submittedName>
        <fullName evidence="1">Uncharacterized protein</fullName>
    </submittedName>
</protein>
<comment type="caution">
    <text evidence="1">The sequence shown here is derived from an EMBL/GenBank/DDBJ whole genome shotgun (WGS) entry which is preliminary data.</text>
</comment>
<dbReference type="EMBL" id="JBBMEK010000080">
    <property type="protein sequence ID" value="MEQ2365027.1"/>
    <property type="molecule type" value="Genomic_DNA"/>
</dbReference>
<dbReference type="Proteomes" id="UP001469749">
    <property type="component" value="Unassembled WGS sequence"/>
</dbReference>
<proteinExistence type="predicted"/>